<protein>
    <submittedName>
        <fullName evidence="1">Uncharacterized protein</fullName>
    </submittedName>
</protein>
<accession>A0ABR3ZT90</accession>
<sequence>MMLPMIIEWLTINSCADSGSEDSIFGKDLVMQLHLEIDSPLEHQKKFWNTKGNPVKVPGRSLLMILLREIHRRIRALYATCSNSVQSTYERHNPPQLTKTIPRYRY</sequence>
<organism evidence="1 2">
    <name type="scientific">Stereocaulon virgatum</name>
    <dbReference type="NCBI Taxonomy" id="373712"/>
    <lineage>
        <taxon>Eukaryota</taxon>
        <taxon>Fungi</taxon>
        <taxon>Dikarya</taxon>
        <taxon>Ascomycota</taxon>
        <taxon>Pezizomycotina</taxon>
        <taxon>Lecanoromycetes</taxon>
        <taxon>OSLEUM clade</taxon>
        <taxon>Lecanoromycetidae</taxon>
        <taxon>Lecanorales</taxon>
        <taxon>Lecanorineae</taxon>
        <taxon>Stereocaulaceae</taxon>
        <taxon>Stereocaulon</taxon>
    </lineage>
</organism>
<evidence type="ECO:0000313" key="2">
    <source>
        <dbReference type="Proteomes" id="UP001590950"/>
    </source>
</evidence>
<name>A0ABR3ZT90_9LECA</name>
<proteinExistence type="predicted"/>
<reference evidence="1 2" key="1">
    <citation type="submission" date="2024-09" db="EMBL/GenBank/DDBJ databases">
        <title>Rethinking Asexuality: The Enigmatic Case of Functional Sexual Genes in Lepraria (Stereocaulaceae).</title>
        <authorList>
            <person name="Doellman M."/>
            <person name="Sun Y."/>
            <person name="Barcenas-Pena A."/>
            <person name="Lumbsch H.T."/>
            <person name="Grewe F."/>
        </authorList>
    </citation>
    <scope>NUCLEOTIDE SEQUENCE [LARGE SCALE GENOMIC DNA]</scope>
    <source>
        <strain evidence="1 2">Mercado 3170</strain>
    </source>
</reference>
<dbReference type="EMBL" id="JBEFKJ010000057">
    <property type="protein sequence ID" value="KAL2036665.1"/>
    <property type="molecule type" value="Genomic_DNA"/>
</dbReference>
<dbReference type="Proteomes" id="UP001590950">
    <property type="component" value="Unassembled WGS sequence"/>
</dbReference>
<comment type="caution">
    <text evidence="1">The sequence shown here is derived from an EMBL/GenBank/DDBJ whole genome shotgun (WGS) entry which is preliminary data.</text>
</comment>
<keyword evidence="2" id="KW-1185">Reference proteome</keyword>
<gene>
    <name evidence="1" type="ORF">N7G274_010615</name>
</gene>
<evidence type="ECO:0000313" key="1">
    <source>
        <dbReference type="EMBL" id="KAL2036665.1"/>
    </source>
</evidence>